<evidence type="ECO:0000313" key="4">
    <source>
        <dbReference type="Proteomes" id="UP000663699"/>
    </source>
</evidence>
<dbReference type="AlphaFoldDB" id="A0A899G501"/>
<evidence type="ECO:0000259" key="1">
    <source>
        <dbReference type="Pfam" id="PF00675"/>
    </source>
</evidence>
<feature type="domain" description="Peptidase M16 C-terminal" evidence="2">
    <location>
        <begin position="180"/>
        <end position="340"/>
    </location>
</feature>
<accession>A0A899G501</accession>
<dbReference type="Pfam" id="PF05193">
    <property type="entry name" value="Peptidase_M16_C"/>
    <property type="match status" value="1"/>
</dbReference>
<dbReference type="GO" id="GO:0046872">
    <property type="term" value="F:metal ion binding"/>
    <property type="evidence" value="ECO:0007669"/>
    <property type="project" value="InterPro"/>
</dbReference>
<dbReference type="Pfam" id="PF00675">
    <property type="entry name" value="Peptidase_M16"/>
    <property type="match status" value="1"/>
</dbReference>
<dbReference type="InterPro" id="IPR007863">
    <property type="entry name" value="Peptidase_M16_C"/>
</dbReference>
<dbReference type="PANTHER" id="PTHR43016:SF16">
    <property type="entry name" value="METALLOPROTEASE, PUTATIVE (AFU_ORTHOLOGUE AFUA_4G07610)-RELATED"/>
    <property type="match status" value="1"/>
</dbReference>
<feature type="domain" description="Peptidase M16 N-terminal" evidence="1">
    <location>
        <begin position="40"/>
        <end position="119"/>
    </location>
</feature>
<evidence type="ECO:0000313" key="3">
    <source>
        <dbReference type="EMBL" id="QSL66398.1"/>
    </source>
</evidence>
<keyword evidence="4" id="KW-1185">Reference proteome</keyword>
<dbReference type="Gene3D" id="3.30.830.10">
    <property type="entry name" value="Metalloenzyme, LuxS/M16 peptidase-like"/>
    <property type="match status" value="4"/>
</dbReference>
<dbReference type="Proteomes" id="UP000663699">
    <property type="component" value="Chromosome 11"/>
</dbReference>
<dbReference type="InterPro" id="IPR011765">
    <property type="entry name" value="Pept_M16_N"/>
</dbReference>
<dbReference type="FunFam" id="3.30.830.10:FF:000015">
    <property type="entry name" value="Putative zinc metalloprotease"/>
    <property type="match status" value="1"/>
</dbReference>
<evidence type="ECO:0000259" key="2">
    <source>
        <dbReference type="Pfam" id="PF05193"/>
    </source>
</evidence>
<dbReference type="SUPFAM" id="SSF63411">
    <property type="entry name" value="LuxS/MPP-like metallohydrolase"/>
    <property type="match status" value="4"/>
</dbReference>
<dbReference type="EMBL" id="CP054542">
    <property type="protein sequence ID" value="QSL66398.1"/>
    <property type="molecule type" value="Genomic_DNA"/>
</dbReference>
<protein>
    <recommendedName>
        <fullName evidence="5">Mitochondrial presequence protease</fullName>
    </recommendedName>
</protein>
<sequence>MTYFIKIQDFEAYERRVRLWRSIRTGIQENLCLLQKEIFNDSGCPHTLEHLIFLGSRKYPYKGVLDFLANRSFAQGTNAWTETDHTAYTISTAGTEGFLRIFPIYIDHILFPTLTYDGFYTEIHHIDGEGNDSGVVYSEMQAHENTLNDLQLIHSQRALFPEGSGYRSYTGGNLEALRALDVETVRKYHSEYYLPQNLCIIVAGKVDVDELFYVLDNIIEPNILHNLTLDLENWKREIVPFPDIDETAGEVLLGWLGPPSTEFLTLTALNLLGKYLTDSAISVLQKELVEVEDQFCSDISFSMAIRLPSVMYLNLFSVPTQKLERIEALVFDLLNSIMHTNETDLDGIFTNAIITHFLYGDDAGDTLKRSLQDSEDYERLKLWTVTEWLQLLNVWLIQNFHICIISKPSARLSSKLEKNEKTRLHNQRKRLGKEGLRRLKEQLRISQEKNDVPFPLPLVSDFKIPNVKNISFIKNISASAGVAKQVLKDTQEWQCSDLQKYIDQDSLERIPLFLYFNHINSKFVTIQAYVSSEHVSPDLKPYLGIYLDNFFLNGVIRSDGTRLTYEEVVRLLENETVDYDAAWGISASFLEVATIQIKVEIQNYKKGILLLRDLFYGSIFEPLRNGNKICWALMRMYQLDENLSTSKAINLLSQINFLTRLKNELEEDPDSVVEKFRIIQSQLFKPENIYFQVISDISHLEHPVLSWKCFSNYQEEYDINMSRIPYKKAMLTEKGRNPSGIAHILSLSTVENSYSVHVSKLFSDFNHKDFPAFILLLSCLNIMEGILWKHIRGAGLAYSVSFKTDIESGFVYYSIYSSPNVFNVWEKTRAIINDIKNKEIIFDDNTIINAKSSLVYDIVSVDSTPFFAAQESFVSQVIKNQPENKRSQLIDEISNITMEELYDVHNKYLVNLFNSKTSDSFIVTTSSRCSEIMQGFSDAGYDVTEKTFNDY</sequence>
<dbReference type="PANTHER" id="PTHR43016">
    <property type="entry name" value="PRESEQUENCE PROTEASE"/>
    <property type="match status" value="1"/>
</dbReference>
<dbReference type="OrthoDB" id="4953at2759"/>
<reference evidence="3" key="1">
    <citation type="submission" date="2020-06" db="EMBL/GenBank/DDBJ databases">
        <title>Genomes of multiple members of Pneumocystis genus reveal paths to human pathogen Pneumocystis jirovecii.</title>
        <authorList>
            <person name="Cisse O.H."/>
            <person name="Ma L."/>
            <person name="Dekker J."/>
            <person name="Khil P."/>
            <person name="Jo J."/>
            <person name="Brenchley J."/>
            <person name="Blair R."/>
            <person name="Pahar B."/>
            <person name="Chabe M."/>
            <person name="Van Rompay K.A."/>
            <person name="Keesler R."/>
            <person name="Sukura A."/>
            <person name="Hirsch V."/>
            <person name="Kutty G."/>
            <person name="Liu Y."/>
            <person name="Peng L."/>
            <person name="Chen J."/>
            <person name="Song J."/>
            <person name="Weissenbacher-Lang C."/>
            <person name="Xu J."/>
            <person name="Upham N.S."/>
            <person name="Stajich J.E."/>
            <person name="Cuomo C.A."/>
            <person name="Cushion M.T."/>
            <person name="Kovacs J.A."/>
        </authorList>
    </citation>
    <scope>NUCLEOTIDE SEQUENCE</scope>
    <source>
        <strain evidence="3">2A</strain>
    </source>
</reference>
<dbReference type="InterPro" id="IPR011249">
    <property type="entry name" value="Metalloenz_LuxS/M16"/>
</dbReference>
<organism evidence="3 4">
    <name type="scientific">Pneumocystis wakefieldiae</name>
    <dbReference type="NCBI Taxonomy" id="38082"/>
    <lineage>
        <taxon>Eukaryota</taxon>
        <taxon>Fungi</taxon>
        <taxon>Dikarya</taxon>
        <taxon>Ascomycota</taxon>
        <taxon>Taphrinomycotina</taxon>
        <taxon>Pneumocystomycetes</taxon>
        <taxon>Pneumocystaceae</taxon>
        <taxon>Pneumocystis</taxon>
    </lineage>
</organism>
<name>A0A899G501_9ASCO</name>
<gene>
    <name evidence="3" type="ORF">MERGE_000777</name>
</gene>
<proteinExistence type="predicted"/>
<evidence type="ECO:0008006" key="5">
    <source>
        <dbReference type="Google" id="ProtNLM"/>
    </source>
</evidence>